<sequence>MRPTWGLSRWGLRSEAYVRHNYWQSSLAPTPLRVRQDRDGDKTMLNLSYHECCGFPSTETRQDHSQHENLGKNPIPLADYKNFRLDGQEDSYLVESLCWDDGDLTVYQIISDKGQRLQAQQYNLSPLSQSLYFSRKRRIHRLRKAQRIIETIKLDGVKVLVTPFPGGPAEGSQPTSIIRSYAYICDISPRPEVSGIAVPAPRARVTVILYSCDPTSEESGERHGFEIYDAAEARYGITAPLRRKVSDEIFTFHSDPFFADCRAYGKINRYYEDLRDKTRCGPRRSRTGPRDVEIRQRAVPCYRYMTLAAEYEEALRDN</sequence>
<evidence type="ECO:0000313" key="1">
    <source>
        <dbReference type="EMBL" id="TRX92853.1"/>
    </source>
</evidence>
<keyword evidence="2" id="KW-1185">Reference proteome</keyword>
<dbReference type="OrthoDB" id="4741649at2759"/>
<dbReference type="Proteomes" id="UP000319160">
    <property type="component" value="Unassembled WGS sequence"/>
</dbReference>
<protein>
    <submittedName>
        <fullName evidence="1">Uncharacterized protein</fullName>
    </submittedName>
</protein>
<name>A0A553HY22_9PEZI</name>
<gene>
    <name evidence="1" type="ORF">FHL15_006259</name>
</gene>
<dbReference type="AlphaFoldDB" id="A0A553HY22"/>
<accession>A0A553HY22</accession>
<organism evidence="1 2">
    <name type="scientific">Xylaria flabelliformis</name>
    <dbReference type="NCBI Taxonomy" id="2512241"/>
    <lineage>
        <taxon>Eukaryota</taxon>
        <taxon>Fungi</taxon>
        <taxon>Dikarya</taxon>
        <taxon>Ascomycota</taxon>
        <taxon>Pezizomycotina</taxon>
        <taxon>Sordariomycetes</taxon>
        <taxon>Xylariomycetidae</taxon>
        <taxon>Xylariales</taxon>
        <taxon>Xylariaceae</taxon>
        <taxon>Xylaria</taxon>
    </lineage>
</organism>
<evidence type="ECO:0000313" key="2">
    <source>
        <dbReference type="Proteomes" id="UP000319160"/>
    </source>
</evidence>
<comment type="caution">
    <text evidence="1">The sequence shown here is derived from an EMBL/GenBank/DDBJ whole genome shotgun (WGS) entry which is preliminary data.</text>
</comment>
<dbReference type="EMBL" id="VFLP01000033">
    <property type="protein sequence ID" value="TRX92853.1"/>
    <property type="molecule type" value="Genomic_DNA"/>
</dbReference>
<dbReference type="STRING" id="2512241.A0A553HY22"/>
<proteinExistence type="predicted"/>
<reference evidence="2" key="1">
    <citation type="submission" date="2019-06" db="EMBL/GenBank/DDBJ databases">
        <title>Draft genome sequence of the griseofulvin-producing fungus Xylaria cubensis strain G536.</title>
        <authorList>
            <person name="Mead M.E."/>
            <person name="Raja H.A."/>
            <person name="Steenwyk J.L."/>
            <person name="Knowles S.L."/>
            <person name="Oberlies N.H."/>
            <person name="Rokas A."/>
        </authorList>
    </citation>
    <scope>NUCLEOTIDE SEQUENCE [LARGE SCALE GENOMIC DNA]</scope>
    <source>
        <strain evidence="2">G536</strain>
    </source>
</reference>